<protein>
    <submittedName>
        <fullName evidence="2">Uncharacterized protein</fullName>
    </submittedName>
</protein>
<dbReference type="Proteomes" id="UP000325558">
    <property type="component" value="Unassembled WGS sequence"/>
</dbReference>
<dbReference type="AlphaFoldDB" id="A0A5N6XUJ8"/>
<reference evidence="2" key="1">
    <citation type="submission" date="2019-04" db="EMBL/GenBank/DDBJ databases">
        <title>Friends and foes A comparative genomics study of 23 Aspergillus species from section Flavi.</title>
        <authorList>
            <consortium name="DOE Joint Genome Institute"/>
            <person name="Kjaerbolling I."/>
            <person name="Vesth T."/>
            <person name="Frisvad J.C."/>
            <person name="Nybo J.L."/>
            <person name="Theobald S."/>
            <person name="Kildgaard S."/>
            <person name="Isbrandt T."/>
            <person name="Kuo A."/>
            <person name="Sato A."/>
            <person name="Lyhne E.K."/>
            <person name="Kogle M.E."/>
            <person name="Wiebenga A."/>
            <person name="Kun R.S."/>
            <person name="Lubbers R.J."/>
            <person name="Makela M.R."/>
            <person name="Barry K."/>
            <person name="Chovatia M."/>
            <person name="Clum A."/>
            <person name="Daum C."/>
            <person name="Haridas S."/>
            <person name="He G."/>
            <person name="LaButti K."/>
            <person name="Lipzen A."/>
            <person name="Mondo S."/>
            <person name="Riley R."/>
            <person name="Salamov A."/>
            <person name="Simmons B.A."/>
            <person name="Magnuson J.K."/>
            <person name="Henrissat B."/>
            <person name="Mortensen U.H."/>
            <person name="Larsen T.O."/>
            <person name="Devries R.P."/>
            <person name="Grigoriev I.V."/>
            <person name="Machida M."/>
            <person name="Baker S.E."/>
            <person name="Andersen M.R."/>
        </authorList>
    </citation>
    <scope>NUCLEOTIDE SEQUENCE</scope>
    <source>
        <strain evidence="2">CBS 117612</strain>
    </source>
</reference>
<dbReference type="EMBL" id="ML737225">
    <property type="protein sequence ID" value="KAE8335240.1"/>
    <property type="molecule type" value="Genomic_DNA"/>
</dbReference>
<evidence type="ECO:0000313" key="2">
    <source>
        <dbReference type="EMBL" id="KAE8335240.1"/>
    </source>
</evidence>
<proteinExistence type="predicted"/>
<feature type="region of interest" description="Disordered" evidence="1">
    <location>
        <begin position="123"/>
        <end position="168"/>
    </location>
</feature>
<gene>
    <name evidence="2" type="ORF">BDV24DRAFT_169410</name>
</gene>
<name>A0A5N6XUJ8_9EURO</name>
<organism evidence="2">
    <name type="scientific">Aspergillus arachidicola</name>
    <dbReference type="NCBI Taxonomy" id="656916"/>
    <lineage>
        <taxon>Eukaryota</taxon>
        <taxon>Fungi</taxon>
        <taxon>Dikarya</taxon>
        <taxon>Ascomycota</taxon>
        <taxon>Pezizomycotina</taxon>
        <taxon>Eurotiomycetes</taxon>
        <taxon>Eurotiomycetidae</taxon>
        <taxon>Eurotiales</taxon>
        <taxon>Aspergillaceae</taxon>
        <taxon>Aspergillus</taxon>
        <taxon>Aspergillus subgen. Circumdati</taxon>
    </lineage>
</organism>
<accession>A0A5N6XUJ8</accession>
<feature type="compositionally biased region" description="Basic and acidic residues" evidence="1">
    <location>
        <begin position="22"/>
        <end position="34"/>
    </location>
</feature>
<evidence type="ECO:0000256" key="1">
    <source>
        <dbReference type="SAM" id="MobiDB-lite"/>
    </source>
</evidence>
<sequence>MVSPNLEGSQSPDPQSPDPESPDSKADQRRERNKLSQQGYRRRHKMLLQKVFSEIVQLSSQVQGIQEGVQEGFREGFRGWEEMMQETMQKMMQETMQKMMQEMIQKMMQEMMQKMMQEMMQKYRKTGKEGTLSDSKKRKIDDSYMHPWYRNPKLSKQPQPQPPSLVSPEDYLAIYGSMLTPDSTPITPILAYNREQSSLDANAQMPYPGRESTNG</sequence>
<feature type="region of interest" description="Disordered" evidence="1">
    <location>
        <begin position="1"/>
        <end position="42"/>
    </location>
</feature>